<feature type="compositionally biased region" description="Polar residues" evidence="1">
    <location>
        <begin position="38"/>
        <end position="53"/>
    </location>
</feature>
<feature type="region of interest" description="Disordered" evidence="1">
    <location>
        <begin position="263"/>
        <end position="290"/>
    </location>
</feature>
<feature type="region of interest" description="Disordered" evidence="1">
    <location>
        <begin position="1"/>
        <end position="123"/>
    </location>
</feature>
<comment type="caution">
    <text evidence="2">The sequence shown here is derived from an EMBL/GenBank/DDBJ whole genome shotgun (WGS) entry which is preliminary data.</text>
</comment>
<reference evidence="2 3" key="1">
    <citation type="submission" date="2018-09" db="EMBL/GenBank/DDBJ databases">
        <title>Genomic investigation of the strawberry pathogen Phytophthora fragariae indicates pathogenicity is determined by transcriptional variation in three key races.</title>
        <authorList>
            <person name="Adams T.M."/>
            <person name="Armitage A.D."/>
            <person name="Sobczyk M.K."/>
            <person name="Bates H.J."/>
            <person name="Dunwell J.M."/>
            <person name="Nellist C.F."/>
            <person name="Harrison R.J."/>
        </authorList>
    </citation>
    <scope>NUCLEOTIDE SEQUENCE [LARGE SCALE GENOMIC DNA]</scope>
    <source>
        <strain evidence="2 3">SCRP249</strain>
    </source>
</reference>
<name>A0A6A3H9Z8_9STRA</name>
<dbReference type="AlphaFoldDB" id="A0A6A3H9Z8"/>
<organism evidence="2 3">
    <name type="scientific">Phytophthora rubi</name>
    <dbReference type="NCBI Taxonomy" id="129364"/>
    <lineage>
        <taxon>Eukaryota</taxon>
        <taxon>Sar</taxon>
        <taxon>Stramenopiles</taxon>
        <taxon>Oomycota</taxon>
        <taxon>Peronosporomycetes</taxon>
        <taxon>Peronosporales</taxon>
        <taxon>Peronosporaceae</taxon>
        <taxon>Phytophthora</taxon>
    </lineage>
</organism>
<gene>
    <name evidence="2" type="ORF">PR001_g28543</name>
</gene>
<evidence type="ECO:0000313" key="2">
    <source>
        <dbReference type="EMBL" id="KAE8966010.1"/>
    </source>
</evidence>
<dbReference type="Proteomes" id="UP000429607">
    <property type="component" value="Unassembled WGS sequence"/>
</dbReference>
<feature type="region of interest" description="Disordered" evidence="1">
    <location>
        <begin position="229"/>
        <end position="248"/>
    </location>
</feature>
<sequence length="325" mass="35706">MPTQKAQTTRFGLVATTKPPASAGLPAYYTEYREEGNSQKGESSEDSPSSTGTPGLPTIQVAASTARATGRRSVKKINSQRNQSDPKTSTRKTIQVKTKPTSGKTADADGVATTQPNAKKQSANKYKASKAKVKEVQSMQWTIQLTALAIEARFKNKLILSKFASNTSDTKEIRGMWEDTINVFHQRALAERAWDSGAPRDVSIKQFMNKLNSIRAAYRLKRARLLATGNRVNGDGPDSDDGDDDPALARKYPEMPLDYLIEAPKSDSSDSDASDSSSKRRNLTCDPLNVNPNYRNALGTELAGLWPLLCDVFFAPSRMHWRSDN</sequence>
<protein>
    <submittedName>
        <fullName evidence="2">Uncharacterized protein</fullName>
    </submittedName>
</protein>
<dbReference type="EMBL" id="QXFV01005173">
    <property type="protein sequence ID" value="KAE8966010.1"/>
    <property type="molecule type" value="Genomic_DNA"/>
</dbReference>
<evidence type="ECO:0000256" key="1">
    <source>
        <dbReference type="SAM" id="MobiDB-lite"/>
    </source>
</evidence>
<feature type="compositionally biased region" description="Polar residues" evidence="1">
    <location>
        <begin position="112"/>
        <end position="123"/>
    </location>
</feature>
<evidence type="ECO:0000313" key="3">
    <source>
        <dbReference type="Proteomes" id="UP000429607"/>
    </source>
</evidence>
<feature type="compositionally biased region" description="Polar residues" evidence="1">
    <location>
        <begin position="76"/>
        <end position="104"/>
    </location>
</feature>
<feature type="compositionally biased region" description="Acidic residues" evidence="1">
    <location>
        <begin position="237"/>
        <end position="246"/>
    </location>
</feature>
<proteinExistence type="predicted"/>
<feature type="compositionally biased region" description="Polar residues" evidence="1">
    <location>
        <begin position="1"/>
        <end position="10"/>
    </location>
</feature>
<accession>A0A6A3H9Z8</accession>